<evidence type="ECO:0000313" key="5">
    <source>
        <dbReference type="EMBL" id="CAB4935341.1"/>
    </source>
</evidence>
<dbReference type="InterPro" id="IPR011330">
    <property type="entry name" value="Glyco_hydro/deAcase_b/a-brl"/>
</dbReference>
<evidence type="ECO:0000256" key="1">
    <source>
        <dbReference type="ARBA" id="ARBA00006821"/>
    </source>
</evidence>
<dbReference type="GO" id="GO:0030979">
    <property type="term" value="P:alpha-glucan biosynthetic process"/>
    <property type="evidence" value="ECO:0007669"/>
    <property type="project" value="InterPro"/>
</dbReference>
<gene>
    <name evidence="5" type="ORF">UFOPK3674_01442</name>
</gene>
<protein>
    <submittedName>
        <fullName evidence="5">Unannotated protein</fullName>
    </submittedName>
</protein>
<feature type="domain" description="Glycoside hydrolase family 57 N-terminal" evidence="3">
    <location>
        <begin position="137"/>
        <end position="341"/>
    </location>
</feature>
<dbReference type="SUPFAM" id="SSF88713">
    <property type="entry name" value="Glycoside hydrolase/deacetylase"/>
    <property type="match status" value="1"/>
</dbReference>
<dbReference type="InterPro" id="IPR037090">
    <property type="entry name" value="57_glycoside_trans_central"/>
</dbReference>
<dbReference type="AlphaFoldDB" id="A0A6J7IXD0"/>
<dbReference type="InterPro" id="IPR004300">
    <property type="entry name" value="Glyco_hydro_57_N"/>
</dbReference>
<keyword evidence="2" id="KW-0119">Carbohydrate metabolism</keyword>
<dbReference type="Gene3D" id="3.20.110.10">
    <property type="entry name" value="Glycoside hydrolase 38, N terminal domain"/>
    <property type="match status" value="1"/>
</dbReference>
<dbReference type="Pfam" id="PF03065">
    <property type="entry name" value="Glyco_hydro_57"/>
    <property type="match status" value="1"/>
</dbReference>
<dbReference type="Gene3D" id="1.20.1430.10">
    <property type="entry name" value="Families 57/38 glycoside transferase, middle domain"/>
    <property type="match status" value="1"/>
</dbReference>
<reference evidence="5" key="1">
    <citation type="submission" date="2020-05" db="EMBL/GenBank/DDBJ databases">
        <authorList>
            <person name="Chiriac C."/>
            <person name="Salcher M."/>
            <person name="Ghai R."/>
            <person name="Kavagutti S V."/>
        </authorList>
    </citation>
    <scope>NUCLEOTIDE SEQUENCE</scope>
</reference>
<dbReference type="PANTHER" id="PTHR41695:SF1">
    <property type="entry name" value="1,4-ALPHA-GLUCAN BRANCHING ENZYME TK1436"/>
    <property type="match status" value="1"/>
</dbReference>
<dbReference type="GO" id="GO:0005576">
    <property type="term" value="C:extracellular region"/>
    <property type="evidence" value="ECO:0007669"/>
    <property type="project" value="TreeGrafter"/>
</dbReference>
<dbReference type="GO" id="GO:0003844">
    <property type="term" value="F:1,4-alpha-glucan branching enzyme activity"/>
    <property type="evidence" value="ECO:0007669"/>
    <property type="project" value="InterPro"/>
</dbReference>
<dbReference type="PANTHER" id="PTHR41695">
    <property type="entry name" value="1,4-ALPHA-GLUCAN BRANCHING ENZYME RV3031-RELATED"/>
    <property type="match status" value="1"/>
</dbReference>
<dbReference type="EMBL" id="CAFBMX010000006">
    <property type="protein sequence ID" value="CAB4935341.1"/>
    <property type="molecule type" value="Genomic_DNA"/>
</dbReference>
<dbReference type="InterPro" id="IPR015293">
    <property type="entry name" value="BE_C"/>
</dbReference>
<dbReference type="SUPFAM" id="SSF88688">
    <property type="entry name" value="Families 57/38 glycoside transferase middle domain"/>
    <property type="match status" value="1"/>
</dbReference>
<dbReference type="Pfam" id="PF09210">
    <property type="entry name" value="BE_C"/>
    <property type="match status" value="1"/>
</dbReference>
<sequence>MSVPGRISVVLHTHMPYVEGFGTWPFGEEWLWEAVATSYLPVLDLLDGGVPLTLSLTPVLCDQLEAPGALDRCAAFLRDVRPASHELDAVAFRAAGEPALAAEIERAAGQYASALAALERCSPGGLLARMAPHAAWTSSATHAILPLLATDAGTRLQVRTGVAGHRTRFGEDAWRGGFWLPECAHEPWVDRLLAQEGVRAACVELPRLTAAVGPPPLLRSADGPLLVPIDRPLIDLVWGAGGYPGRAAYRDEHRRTARDHRPWANDGSVYDPQRALAQVEADAQEFAQACAARVAAGGLSVLAFDTELFGHHWHEGPAFLRAFAQTCAQRGVALTPLDDALDALEGEAQPWPADADVPTSWGAGGDLRTWSGPQVADIARALRRAEIEVVHRAATAPDRALRELLALQASDWAFLETFGRAGPYARERSAGHLAALKQALSAVGSPDSQLRHLAPHLRRAAVLEP</sequence>
<dbReference type="InterPro" id="IPR028995">
    <property type="entry name" value="Glyco_hydro_57/38_cen_sf"/>
</dbReference>
<dbReference type="InterPro" id="IPR040042">
    <property type="entry name" value="Branching_enz_MT3115-like"/>
</dbReference>
<proteinExistence type="inferred from homology"/>
<comment type="similarity">
    <text evidence="1">Belongs to the glycosyl hydrolase 57 family.</text>
</comment>
<feature type="domain" description="1,4-alpha-glucan branching enzyme C-terminal" evidence="4">
    <location>
        <begin position="395"/>
        <end position="447"/>
    </location>
</feature>
<evidence type="ECO:0000259" key="4">
    <source>
        <dbReference type="Pfam" id="PF09210"/>
    </source>
</evidence>
<name>A0A6J7IXD0_9ZZZZ</name>
<evidence type="ECO:0000256" key="2">
    <source>
        <dbReference type="ARBA" id="ARBA00023277"/>
    </source>
</evidence>
<evidence type="ECO:0000259" key="3">
    <source>
        <dbReference type="Pfam" id="PF03065"/>
    </source>
</evidence>
<dbReference type="InterPro" id="IPR027291">
    <property type="entry name" value="Glyco_hydro_38_N_sf"/>
</dbReference>
<accession>A0A6J7IXD0</accession>
<organism evidence="5">
    <name type="scientific">freshwater metagenome</name>
    <dbReference type="NCBI Taxonomy" id="449393"/>
    <lineage>
        <taxon>unclassified sequences</taxon>
        <taxon>metagenomes</taxon>
        <taxon>ecological metagenomes</taxon>
    </lineage>
</organism>